<name>A0A1N6GTM9_9BACT</name>
<keyword evidence="3" id="KW-1185">Reference proteome</keyword>
<proteinExistence type="predicted"/>
<dbReference type="Gene3D" id="3.10.20.440">
    <property type="entry name" value="2Fe-2S iron-sulphur cluster binding domain, sarcosine oxidase, alpha subunit, N-terminal domain"/>
    <property type="match status" value="1"/>
</dbReference>
<evidence type="ECO:0000313" key="2">
    <source>
        <dbReference type="EMBL" id="SIO10685.1"/>
    </source>
</evidence>
<gene>
    <name evidence="2" type="ORF">SAMN02745161_1785</name>
</gene>
<dbReference type="SUPFAM" id="SSF54292">
    <property type="entry name" value="2Fe-2S ferredoxin-like"/>
    <property type="match status" value="1"/>
</dbReference>
<dbReference type="GO" id="GO:0051536">
    <property type="term" value="F:iron-sulfur cluster binding"/>
    <property type="evidence" value="ECO:0007669"/>
    <property type="project" value="InterPro"/>
</dbReference>
<evidence type="ECO:0000313" key="3">
    <source>
        <dbReference type="Proteomes" id="UP000184694"/>
    </source>
</evidence>
<organism evidence="2 3">
    <name type="scientific">Halodesulfovibrio marinisediminis DSM 17456</name>
    <dbReference type="NCBI Taxonomy" id="1121457"/>
    <lineage>
        <taxon>Bacteria</taxon>
        <taxon>Pseudomonadati</taxon>
        <taxon>Thermodesulfobacteriota</taxon>
        <taxon>Desulfovibrionia</taxon>
        <taxon>Desulfovibrionales</taxon>
        <taxon>Desulfovibrionaceae</taxon>
        <taxon>Halodesulfovibrio</taxon>
    </lineage>
</organism>
<reference evidence="3" key="1">
    <citation type="submission" date="2016-11" db="EMBL/GenBank/DDBJ databases">
        <authorList>
            <person name="Varghese N."/>
            <person name="Submissions S."/>
        </authorList>
    </citation>
    <scope>NUCLEOTIDE SEQUENCE [LARGE SCALE GENOMIC DNA]</scope>
    <source>
        <strain evidence="3">DSM 17456</strain>
    </source>
</reference>
<evidence type="ECO:0000256" key="1">
    <source>
        <dbReference type="ARBA" id="ARBA00023002"/>
    </source>
</evidence>
<dbReference type="EMBL" id="FSRG01000005">
    <property type="protein sequence ID" value="SIO10685.1"/>
    <property type="molecule type" value="Genomic_DNA"/>
</dbReference>
<dbReference type="InterPro" id="IPR036010">
    <property type="entry name" value="2Fe-2S_ferredoxin-like_sf"/>
</dbReference>
<dbReference type="Proteomes" id="UP000184694">
    <property type="component" value="Unassembled WGS sequence"/>
</dbReference>
<accession>A0A1N6GTM9</accession>
<dbReference type="STRING" id="1121457.SAMN02745161_1785"/>
<dbReference type="Pfam" id="PF13510">
    <property type="entry name" value="Fer2_4"/>
    <property type="match status" value="1"/>
</dbReference>
<protein>
    <submittedName>
        <fullName evidence="2">2Fe-2S iron-sulfur cluster binding domain-containing protein</fullName>
    </submittedName>
</protein>
<dbReference type="InterPro" id="IPR042204">
    <property type="entry name" value="2Fe-2S-bd_N"/>
</dbReference>
<dbReference type="AlphaFoldDB" id="A0A1N6GTM9"/>
<dbReference type="GO" id="GO:0016491">
    <property type="term" value="F:oxidoreductase activity"/>
    <property type="evidence" value="ECO:0007669"/>
    <property type="project" value="UniProtKB-KW"/>
</dbReference>
<keyword evidence="1" id="KW-0560">Oxidoreductase</keyword>
<sequence>MAVTQNLFLLSAMDVSMFKIDPSQAQQTVTVLLDGKHKALPAGMSVAAALLSCGEIISRVSPSSKKPCSPHCLMGVCYECLMEIDGSKKQACMTEVAEGMVINRNFTQEEDN</sequence>